<keyword evidence="14" id="KW-1185">Reference proteome</keyword>
<dbReference type="GO" id="GO:0016020">
    <property type="term" value="C:membrane"/>
    <property type="evidence" value="ECO:0007669"/>
    <property type="project" value="InterPro"/>
</dbReference>
<feature type="compositionally biased region" description="Polar residues" evidence="11">
    <location>
        <begin position="463"/>
        <end position="475"/>
    </location>
</feature>
<dbReference type="InterPro" id="IPR000072">
    <property type="entry name" value="PDGF/VEGF_dom"/>
</dbReference>
<keyword evidence="3 10" id="KW-0339">Growth factor</keyword>
<dbReference type="GO" id="GO:0005615">
    <property type="term" value="C:extracellular space"/>
    <property type="evidence" value="ECO:0007669"/>
    <property type="project" value="TreeGrafter"/>
</dbReference>
<evidence type="ECO:0000313" key="13">
    <source>
        <dbReference type="Ensembl" id="ENSXMAP00000026690.1"/>
    </source>
</evidence>
<evidence type="ECO:0000256" key="6">
    <source>
        <dbReference type="ARBA" id="ARBA00032481"/>
    </source>
</evidence>
<evidence type="ECO:0000256" key="10">
    <source>
        <dbReference type="RuleBase" id="RU003818"/>
    </source>
</evidence>
<evidence type="ECO:0000256" key="2">
    <source>
        <dbReference type="ARBA" id="ARBA00018117"/>
    </source>
</evidence>
<feature type="compositionally biased region" description="Pro residues" evidence="11">
    <location>
        <begin position="158"/>
        <end position="172"/>
    </location>
</feature>
<evidence type="ECO:0000313" key="14">
    <source>
        <dbReference type="Proteomes" id="UP000002852"/>
    </source>
</evidence>
<dbReference type="AlphaFoldDB" id="A0A3B5Q6F7"/>
<organism evidence="13 14">
    <name type="scientific">Xiphophorus maculatus</name>
    <name type="common">Southern platyfish</name>
    <name type="synonym">Platypoecilus maculatus</name>
    <dbReference type="NCBI Taxonomy" id="8083"/>
    <lineage>
        <taxon>Eukaryota</taxon>
        <taxon>Metazoa</taxon>
        <taxon>Chordata</taxon>
        <taxon>Craniata</taxon>
        <taxon>Vertebrata</taxon>
        <taxon>Euteleostomi</taxon>
        <taxon>Actinopterygii</taxon>
        <taxon>Neopterygii</taxon>
        <taxon>Teleostei</taxon>
        <taxon>Neoteleostei</taxon>
        <taxon>Acanthomorphata</taxon>
        <taxon>Ovalentaria</taxon>
        <taxon>Atherinomorphae</taxon>
        <taxon>Cyprinodontiformes</taxon>
        <taxon>Poeciliidae</taxon>
        <taxon>Poeciliinae</taxon>
        <taxon>Xiphophorus</taxon>
    </lineage>
</organism>
<evidence type="ECO:0000256" key="7">
    <source>
        <dbReference type="ARBA" id="ARBA00032702"/>
    </source>
</evidence>
<dbReference type="GO" id="GO:0008284">
    <property type="term" value="P:positive regulation of cell population proliferation"/>
    <property type="evidence" value="ECO:0007669"/>
    <property type="project" value="TreeGrafter"/>
</dbReference>
<feature type="region of interest" description="Disordered" evidence="11">
    <location>
        <begin position="336"/>
        <end position="475"/>
    </location>
</feature>
<name>A0A3B5Q6F7_XIPMA</name>
<feature type="compositionally biased region" description="Basic residues" evidence="11">
    <location>
        <begin position="297"/>
        <end position="307"/>
    </location>
</feature>
<keyword evidence="4" id="KW-0497">Mitogen</keyword>
<proteinExistence type="inferred from homology"/>
<dbReference type="GeneTree" id="ENSGT00940000157367"/>
<evidence type="ECO:0000256" key="8">
    <source>
        <dbReference type="ARBA" id="ARBA00046258"/>
    </source>
</evidence>
<feature type="region of interest" description="Disordered" evidence="11">
    <location>
        <begin position="142"/>
        <end position="179"/>
    </location>
</feature>
<dbReference type="SMART" id="SM00141">
    <property type="entry name" value="PDGF"/>
    <property type="match status" value="1"/>
</dbReference>
<evidence type="ECO:0000256" key="5">
    <source>
        <dbReference type="ARBA" id="ARBA00031888"/>
    </source>
</evidence>
<reference evidence="14" key="1">
    <citation type="submission" date="2012-01" db="EMBL/GenBank/DDBJ databases">
        <authorList>
            <person name="Walter R."/>
            <person name="Schartl M."/>
            <person name="Warren W."/>
        </authorList>
    </citation>
    <scope>NUCLEOTIDE SEQUENCE [LARGE SCALE GENOMIC DNA]</scope>
    <source>
        <strain evidence="14">JP 163 A</strain>
    </source>
</reference>
<comment type="function">
    <text evidence="8">Growth factor that plays an essential role in the regulation of embryonic development, cell proliferation, cell migration, survival and chemotaxis. Potent mitogen for cells of mesenchymal origin. Required for normal proliferation and recruitment of pericytes and vascular smooth muscle cells in the central nervous system, skin, lung, heart and placenta. Required for normal blood vessel development, and for normal development of kidney glomeruli. Plays an important role in wound healing. Signaling is modulated by the formation of heterodimers with PDGFA.</text>
</comment>
<dbReference type="PANTHER" id="PTHR11633:SF2">
    <property type="entry name" value="PLATELET-DERIVED GROWTH FACTOR SUBUNIT B"/>
    <property type="match status" value="1"/>
</dbReference>
<sequence length="475" mass="53552">MCLSPQGDPLPQSLIDLVWDSPISSVEELMLLLQEDFDLMFLGVDVQKAQKADCKVRTEVMEITRSMVDRSNGNFLVFPLCVEVQRCSGCCNSRYMHCAPVVNATRNLEVKKFVFKNEKRFIETAIIQVVDHVSCLLQAIPPSTSSSSSSTVFDSQPNPLPAPPSHPLPPKTPTSKADLHRHDDLKHNQHHQLPHKQDPLARQWQQGSYTQLVRWTQPRAHQAPTYAETRLTTAGFLGSVGTWPSEARAEHSVLESPQQVGHESGFDRSREETSGEARRPDHEQRQQELLKHQQRQEHHHHHHHHQQQQHPHLSQQYNPRGDEDQEMRTQYLLHAPQSDSASPPVSMTPAPTTGQNPTSFTTLIQKDSVTSQTYGEVTRHKQVESKGDGPKDGTEREESGSAVSGDSGRVEAANQEKENDSKLSGGADHLTEKERRKKILEMVQSEPEKDPHLHPHQRPKPTTFKSGNSYISETM</sequence>
<accession>A0A3B5Q6F7</accession>
<evidence type="ECO:0000259" key="12">
    <source>
        <dbReference type="PROSITE" id="PS50278"/>
    </source>
</evidence>
<dbReference type="InterPro" id="IPR029034">
    <property type="entry name" value="Cystine-knot_cytokine"/>
</dbReference>
<reference evidence="14" key="2">
    <citation type="journal article" date="2013" name="Nat. Genet.">
        <title>The genome of the platyfish, Xiphophorus maculatus, provides insights into evolutionary adaptation and several complex traits.</title>
        <authorList>
            <person name="Schartl M."/>
            <person name="Walter R.B."/>
            <person name="Shen Y."/>
            <person name="Garcia T."/>
            <person name="Catchen J."/>
            <person name="Amores A."/>
            <person name="Braasch I."/>
            <person name="Chalopin D."/>
            <person name="Volff J.N."/>
            <person name="Lesch K.P."/>
            <person name="Bisazza A."/>
            <person name="Minx P."/>
            <person name="Hillier L."/>
            <person name="Wilson R.K."/>
            <person name="Fuerstenberg S."/>
            <person name="Boore J."/>
            <person name="Searle S."/>
            <person name="Postlethwait J.H."/>
            <person name="Warren W.C."/>
        </authorList>
    </citation>
    <scope>NUCLEOTIDE SEQUENCE [LARGE SCALE GENOMIC DNA]</scope>
    <source>
        <strain evidence="14">JP 163 A</strain>
    </source>
</reference>
<comment type="similarity">
    <text evidence="1 10">Belongs to the PDGF/VEGF growth factor family.</text>
</comment>
<feature type="compositionally biased region" description="Basic and acidic residues" evidence="11">
    <location>
        <begin position="264"/>
        <end position="296"/>
    </location>
</feature>
<dbReference type="SUPFAM" id="SSF57501">
    <property type="entry name" value="Cystine-knot cytokines"/>
    <property type="match status" value="1"/>
</dbReference>
<feature type="compositionally biased region" description="Basic and acidic residues" evidence="11">
    <location>
        <begin position="377"/>
        <end position="399"/>
    </location>
</feature>
<dbReference type="GO" id="GO:0051781">
    <property type="term" value="P:positive regulation of cell division"/>
    <property type="evidence" value="ECO:0007669"/>
    <property type="project" value="UniProtKB-KW"/>
</dbReference>
<dbReference type="Proteomes" id="UP000002852">
    <property type="component" value="Unassembled WGS sequence"/>
</dbReference>
<evidence type="ECO:0000256" key="4">
    <source>
        <dbReference type="ARBA" id="ARBA00023246"/>
    </source>
</evidence>
<dbReference type="GO" id="GO:0048008">
    <property type="term" value="P:platelet-derived growth factor receptor signaling pathway"/>
    <property type="evidence" value="ECO:0007669"/>
    <property type="project" value="TreeGrafter"/>
</dbReference>
<dbReference type="Gene3D" id="2.10.90.10">
    <property type="entry name" value="Cystine-knot cytokines"/>
    <property type="match status" value="1"/>
</dbReference>
<dbReference type="GO" id="GO:0008083">
    <property type="term" value="F:growth factor activity"/>
    <property type="evidence" value="ECO:0007669"/>
    <property type="project" value="UniProtKB-KW"/>
</dbReference>
<dbReference type="GO" id="GO:0070374">
    <property type="term" value="P:positive regulation of ERK1 and ERK2 cascade"/>
    <property type="evidence" value="ECO:0007669"/>
    <property type="project" value="TreeGrafter"/>
</dbReference>
<evidence type="ECO:0000256" key="11">
    <source>
        <dbReference type="SAM" id="MobiDB-lite"/>
    </source>
</evidence>
<dbReference type="Ensembl" id="ENSXMAT00000039765.1">
    <property type="protein sequence ID" value="ENSXMAP00000026690.1"/>
    <property type="gene ID" value="ENSXMAG00000008034.2"/>
</dbReference>
<dbReference type="Pfam" id="PF00341">
    <property type="entry name" value="PDGF"/>
    <property type="match status" value="1"/>
</dbReference>
<reference evidence="13" key="3">
    <citation type="submission" date="2025-08" db="UniProtKB">
        <authorList>
            <consortium name="Ensembl"/>
        </authorList>
    </citation>
    <scope>IDENTIFICATION</scope>
    <source>
        <strain evidence="13">JP 163 A</strain>
    </source>
</reference>
<feature type="compositionally biased region" description="Polar residues" evidence="11">
    <location>
        <begin position="337"/>
        <end position="375"/>
    </location>
</feature>
<protein>
    <recommendedName>
        <fullName evidence="2">Platelet-derived growth factor subunit B</fullName>
    </recommendedName>
    <alternativeName>
        <fullName evidence="5">PDGF-2</fullName>
    </alternativeName>
    <alternativeName>
        <fullName evidence="6">Platelet-derived growth factor B chain</fullName>
    </alternativeName>
    <alternativeName>
        <fullName evidence="7">Platelet-derived growth factor beta polypeptide</fullName>
    </alternativeName>
</protein>
<dbReference type="PROSITE" id="PS50278">
    <property type="entry name" value="PDGF_2"/>
    <property type="match status" value="1"/>
</dbReference>
<feature type="domain" description="Platelet-derived growth factor (PDGF) family profile" evidence="12">
    <location>
        <begin position="44"/>
        <end position="135"/>
    </location>
</feature>
<feature type="region of interest" description="Disordered" evidence="11">
    <location>
        <begin position="248"/>
        <end position="321"/>
    </location>
</feature>
<dbReference type="GO" id="GO:0030335">
    <property type="term" value="P:positive regulation of cell migration"/>
    <property type="evidence" value="ECO:0007669"/>
    <property type="project" value="TreeGrafter"/>
</dbReference>
<evidence type="ECO:0000256" key="1">
    <source>
        <dbReference type="ARBA" id="ARBA00006686"/>
    </source>
</evidence>
<dbReference type="GO" id="GO:0051897">
    <property type="term" value="P:positive regulation of phosphatidylinositol 3-kinase/protein kinase B signal transduction"/>
    <property type="evidence" value="ECO:0007669"/>
    <property type="project" value="TreeGrafter"/>
</dbReference>
<reference evidence="13" key="4">
    <citation type="submission" date="2025-09" db="UniProtKB">
        <authorList>
            <consortium name="Ensembl"/>
        </authorList>
    </citation>
    <scope>IDENTIFICATION</scope>
    <source>
        <strain evidence="13">JP 163 A</strain>
    </source>
</reference>
<evidence type="ECO:0000256" key="9">
    <source>
        <dbReference type="ARBA" id="ARBA00046967"/>
    </source>
</evidence>
<dbReference type="PANTHER" id="PTHR11633">
    <property type="entry name" value="PLATELET-DERIVED GROWTH FACTOR"/>
    <property type="match status" value="1"/>
</dbReference>
<evidence type="ECO:0000256" key="3">
    <source>
        <dbReference type="ARBA" id="ARBA00023030"/>
    </source>
</evidence>
<comment type="subunit">
    <text evidence="9">Antiparallel homodimer; disulfide-linked. Antiparallel heterodimer with PDGFA; disulfide-linked. The PDGFB homodimer interacts with PDGFRA and PDGFRB homodimers, and with heterodimers formed by PDGFRA and PDGFRB. The heterodimer composed of PDGFA and PDGFB interacts with PDGFRB homodimers, and with heterodimers formed by PDGFRA and PDGFRB. Interacts with XLKD1. Interacts with LRP1. Interacts with SORL1 (via the N-terminal ectodomain). Interacts with CD82; this interaction inhibits PDGFB-mediated signaling pathway.</text>
</comment>
<dbReference type="GO" id="GO:0005161">
    <property type="term" value="F:platelet-derived growth factor receptor binding"/>
    <property type="evidence" value="ECO:0007669"/>
    <property type="project" value="TreeGrafter"/>
</dbReference>